<dbReference type="GO" id="GO:0008270">
    <property type="term" value="F:zinc ion binding"/>
    <property type="evidence" value="ECO:0007669"/>
    <property type="project" value="InterPro"/>
</dbReference>
<dbReference type="InterPro" id="IPR002502">
    <property type="entry name" value="Amidase_domain"/>
</dbReference>
<comment type="similarity">
    <text evidence="1">Belongs to the N-acetylmuramoyl-L-alanine amidase 2 family.</text>
</comment>
<dbReference type="Pfam" id="PF01510">
    <property type="entry name" value="Amidase_2"/>
    <property type="match status" value="1"/>
</dbReference>
<dbReference type="Gene3D" id="3.40.80.10">
    <property type="entry name" value="Peptidoglycan recognition protein-like"/>
    <property type="match status" value="1"/>
</dbReference>
<dbReference type="AlphaFoldDB" id="A0AAF0YS00"/>
<feature type="domain" description="N-acetylmuramoyl-L-alanine amidase" evidence="3">
    <location>
        <begin position="202"/>
        <end position="365"/>
    </location>
</feature>
<sequence length="610" mass="64372">MQIQRKTLNPTRRVPIVAFLVAIAMVAAMLVAAPRVLDVTRTAGSTDVTNDSQSLAAGRSVTVPDAAIASQGEAGDKTVKEFHSDKEFSMFALTWQGDRQFGVFFRAKRADGSWSEWYDADPLDVPTQGTNGTEPIYVEPTHDIQVSMNNVDFNNPQSMDSMDVHFIDGGEGLAEQGSAIDLAAAQTGIPRVISRKGWGAGDKGCNVTYDDKVSAIVIHHTAGSNNYTQGQAAGIVRGIWNYHANTLGWCDIGYNALVDKYGNIYEGRKGGFSKPVQGAHAGGFNQNTWGISMMGNFVSQTPPQDTIDAVGQLAGWRAAVAGFDPTGYDTHTSEGTSYTKFPMGQSVRLPNIFAHRDVGNTTCPGDAGYARMDEIRRIAKRNYDSLGGHSSGSVMPANPANPLDPGTGGATGSGGELGQAIQAVQALTGLSSDAKSDTSKAIIAMGAVGTILALVLAFLSKNDMLPPGLKDLSSKNILGNITLKDIPALGDKVANLSSGSNPERGDLIRNLSSTLGKVIGAATGVVAYAAGSDVAFQTFQNGIVLNNPRVGTQALWGKIGDAWAAQGFDAGKLGLPVNMEHPDGNLIRVDFEHGFVTYDPATDHVEVHNN</sequence>
<reference evidence="5" key="1">
    <citation type="submission" date="2017-12" db="EMBL/GenBank/DDBJ databases">
        <authorList>
            <person name="Thomas-White K."/>
            <person name="Wolfe A.J."/>
        </authorList>
    </citation>
    <scope>NUCLEOTIDE SEQUENCE</scope>
    <source>
        <strain evidence="5">UMB0763</strain>
    </source>
</reference>
<dbReference type="GO" id="GO:0008745">
    <property type="term" value="F:N-acetylmuramoyl-L-alanine amidase activity"/>
    <property type="evidence" value="ECO:0007669"/>
    <property type="project" value="UniProtKB-EC"/>
</dbReference>
<dbReference type="KEGG" id="cpyr:CYJ47_00245"/>
<dbReference type="SMART" id="SM00701">
    <property type="entry name" value="PGRP"/>
    <property type="match status" value="1"/>
</dbReference>
<dbReference type="InterPro" id="IPR015510">
    <property type="entry name" value="PGRP"/>
</dbReference>
<dbReference type="Proteomes" id="UP000234560">
    <property type="component" value="Chromosome"/>
</dbReference>
<gene>
    <name evidence="5" type="ORF">CYJ47_00245</name>
</gene>
<dbReference type="GO" id="GO:0009253">
    <property type="term" value="P:peptidoglycan catabolic process"/>
    <property type="evidence" value="ECO:0007669"/>
    <property type="project" value="InterPro"/>
</dbReference>
<accession>A0AAF0YS00</accession>
<dbReference type="InterPro" id="IPR013207">
    <property type="entry name" value="LGFP"/>
</dbReference>
<evidence type="ECO:0000256" key="2">
    <source>
        <dbReference type="SAM" id="MobiDB-lite"/>
    </source>
</evidence>
<evidence type="ECO:0000313" key="6">
    <source>
        <dbReference type="Proteomes" id="UP000234560"/>
    </source>
</evidence>
<evidence type="ECO:0000313" key="5">
    <source>
        <dbReference type="EMBL" id="WOT02249.1"/>
    </source>
</evidence>
<feature type="domain" description="Peptidoglycan recognition protein family" evidence="4">
    <location>
        <begin position="190"/>
        <end position="336"/>
    </location>
</feature>
<dbReference type="EC" id="3.5.1.28" evidence="5"/>
<dbReference type="EMBL" id="CP136958">
    <property type="protein sequence ID" value="WOT02249.1"/>
    <property type="molecule type" value="Genomic_DNA"/>
</dbReference>
<evidence type="ECO:0000256" key="1">
    <source>
        <dbReference type="ARBA" id="ARBA00007553"/>
    </source>
</evidence>
<reference evidence="5" key="2">
    <citation type="submission" date="2023-10" db="EMBL/GenBank/DDBJ databases">
        <authorList>
            <person name="Choi B."/>
        </authorList>
    </citation>
    <scope>NUCLEOTIDE SEQUENCE</scope>
    <source>
        <strain evidence="5">UMB0763</strain>
    </source>
</reference>
<dbReference type="PANTHER" id="PTHR11022:SF41">
    <property type="entry name" value="PEPTIDOGLYCAN-RECOGNITION PROTEIN LC-RELATED"/>
    <property type="match status" value="1"/>
</dbReference>
<organism evidence="5 6">
    <name type="scientific">Corynebacterium pyruviciproducens</name>
    <dbReference type="NCBI Taxonomy" id="598660"/>
    <lineage>
        <taxon>Bacteria</taxon>
        <taxon>Bacillati</taxon>
        <taxon>Actinomycetota</taxon>
        <taxon>Actinomycetes</taxon>
        <taxon>Mycobacteriales</taxon>
        <taxon>Corynebacteriaceae</taxon>
        <taxon>Corynebacterium</taxon>
    </lineage>
</organism>
<dbReference type="CDD" id="cd06583">
    <property type="entry name" value="PGRP"/>
    <property type="match status" value="1"/>
</dbReference>
<dbReference type="InterPro" id="IPR036505">
    <property type="entry name" value="Amidase/PGRP_sf"/>
</dbReference>
<dbReference type="Pfam" id="PF08310">
    <property type="entry name" value="LGFP"/>
    <property type="match status" value="1"/>
</dbReference>
<feature type="compositionally biased region" description="Gly residues" evidence="2">
    <location>
        <begin position="406"/>
        <end position="415"/>
    </location>
</feature>
<keyword evidence="5" id="KW-0378">Hydrolase</keyword>
<dbReference type="RefSeq" id="WP_101678801.1">
    <property type="nucleotide sequence ID" value="NZ_CAUPGZ010000009.1"/>
</dbReference>
<protein>
    <submittedName>
        <fullName evidence="5">N-acetylmuramoyl-L-alanine amidase</fullName>
        <ecNumber evidence="5">3.5.1.28</ecNumber>
    </submittedName>
</protein>
<name>A0AAF0YS00_9CORY</name>
<dbReference type="SMART" id="SM00644">
    <property type="entry name" value="Ami_2"/>
    <property type="match status" value="1"/>
</dbReference>
<proteinExistence type="inferred from homology"/>
<feature type="region of interest" description="Disordered" evidence="2">
    <location>
        <begin position="388"/>
        <end position="415"/>
    </location>
</feature>
<dbReference type="SUPFAM" id="SSF55846">
    <property type="entry name" value="N-acetylmuramoyl-L-alanine amidase-like"/>
    <property type="match status" value="1"/>
</dbReference>
<evidence type="ECO:0000259" key="3">
    <source>
        <dbReference type="SMART" id="SM00644"/>
    </source>
</evidence>
<dbReference type="InterPro" id="IPR006619">
    <property type="entry name" value="PGRP_domain_met/bac"/>
</dbReference>
<dbReference type="PANTHER" id="PTHR11022">
    <property type="entry name" value="PEPTIDOGLYCAN RECOGNITION PROTEIN"/>
    <property type="match status" value="1"/>
</dbReference>
<evidence type="ECO:0000259" key="4">
    <source>
        <dbReference type="SMART" id="SM00701"/>
    </source>
</evidence>